<keyword evidence="3" id="KW-1003">Cell membrane</keyword>
<evidence type="ECO:0000256" key="7">
    <source>
        <dbReference type="SAM" id="Phobius"/>
    </source>
</evidence>
<organism evidence="8 9">
    <name type="scientific">Agrococcus casei LMG 22410</name>
    <dbReference type="NCBI Taxonomy" id="1255656"/>
    <lineage>
        <taxon>Bacteria</taxon>
        <taxon>Bacillati</taxon>
        <taxon>Actinomycetota</taxon>
        <taxon>Actinomycetes</taxon>
        <taxon>Micrococcales</taxon>
        <taxon>Microbacteriaceae</taxon>
        <taxon>Agrococcus</taxon>
    </lineage>
</organism>
<sequence>MKEQKLRRRRSVRFSVLMTLGLVVVWIMLVGEITVGAAVFGLIVAVAVQLLFPMPVIPQMGRMRILRLIWMILVTLWGLATASFVVAAQVLAFRRRTRNSVVNVDLRSKDVFSSTLTAVLVTLVPGSVVLEVYGGRLLVHVFDTQDEASLEHWIEGVHKQEALVLRAFGTPEEVAAIRQESRQRRTGKEETA</sequence>
<evidence type="ECO:0000256" key="5">
    <source>
        <dbReference type="ARBA" id="ARBA00022989"/>
    </source>
</evidence>
<accession>A0A1R4EYF1</accession>
<dbReference type="GeneID" id="303171899"/>
<dbReference type="AlphaFoldDB" id="A0A1R4EYF1"/>
<feature type="transmembrane region" description="Helical" evidence="7">
    <location>
        <begin position="35"/>
        <end position="56"/>
    </location>
</feature>
<gene>
    <name evidence="8" type="ORF">CZ674_01605</name>
</gene>
<keyword evidence="4 7" id="KW-0812">Transmembrane</keyword>
<dbReference type="Pfam" id="PF01899">
    <property type="entry name" value="MNHE"/>
    <property type="match status" value="1"/>
</dbReference>
<dbReference type="GO" id="GO:0005886">
    <property type="term" value="C:plasma membrane"/>
    <property type="evidence" value="ECO:0007669"/>
    <property type="project" value="UniProtKB-SubCell"/>
</dbReference>
<evidence type="ECO:0000256" key="4">
    <source>
        <dbReference type="ARBA" id="ARBA00022692"/>
    </source>
</evidence>
<evidence type="ECO:0000256" key="1">
    <source>
        <dbReference type="ARBA" id="ARBA00004651"/>
    </source>
</evidence>
<name>A0A1R4EYF1_9MICO</name>
<keyword evidence="9" id="KW-1185">Reference proteome</keyword>
<proteinExistence type="inferred from homology"/>
<evidence type="ECO:0000313" key="9">
    <source>
        <dbReference type="Proteomes" id="UP000195787"/>
    </source>
</evidence>
<dbReference type="PANTHER" id="PTHR34584:SF1">
    <property type="entry name" value="NA(+)_H(+) ANTIPORTER SUBUNIT E1"/>
    <property type="match status" value="1"/>
</dbReference>
<dbReference type="Proteomes" id="UP000195787">
    <property type="component" value="Unassembled WGS sequence"/>
</dbReference>
<evidence type="ECO:0000313" key="8">
    <source>
        <dbReference type="EMBL" id="SJM48651.1"/>
    </source>
</evidence>
<comment type="subcellular location">
    <subcellularLocation>
        <location evidence="1">Cell membrane</location>
        <topology evidence="1">Multi-pass membrane protein</topology>
    </subcellularLocation>
</comment>
<dbReference type="InterPro" id="IPR002758">
    <property type="entry name" value="Cation_antiport_E"/>
</dbReference>
<keyword evidence="6 7" id="KW-0472">Membrane</keyword>
<feature type="transmembrane region" description="Helical" evidence="7">
    <location>
        <begin position="68"/>
        <end position="91"/>
    </location>
</feature>
<evidence type="ECO:0000256" key="3">
    <source>
        <dbReference type="ARBA" id="ARBA00022475"/>
    </source>
</evidence>
<comment type="similarity">
    <text evidence="2">Belongs to the CPA3 antiporters (TC 2.A.63) subunit E family.</text>
</comment>
<feature type="transmembrane region" description="Helical" evidence="7">
    <location>
        <begin position="111"/>
        <end position="133"/>
    </location>
</feature>
<feature type="transmembrane region" description="Helical" evidence="7">
    <location>
        <begin position="12"/>
        <end position="29"/>
    </location>
</feature>
<evidence type="ECO:0000256" key="6">
    <source>
        <dbReference type="ARBA" id="ARBA00023136"/>
    </source>
</evidence>
<dbReference type="EMBL" id="FUHU01000009">
    <property type="protein sequence ID" value="SJM48651.1"/>
    <property type="molecule type" value="Genomic_DNA"/>
</dbReference>
<keyword evidence="5 7" id="KW-1133">Transmembrane helix</keyword>
<dbReference type="RefSeq" id="WP_159456860.1">
    <property type="nucleotide sequence ID" value="NZ_FUHU01000009.1"/>
</dbReference>
<dbReference type="GO" id="GO:0008324">
    <property type="term" value="F:monoatomic cation transmembrane transporter activity"/>
    <property type="evidence" value="ECO:0007669"/>
    <property type="project" value="InterPro"/>
</dbReference>
<protein>
    <submittedName>
        <fullName evidence="8">Na(+) H(+) antiporter subunit E</fullName>
    </submittedName>
</protein>
<dbReference type="PANTHER" id="PTHR34584">
    <property type="entry name" value="NA(+)/H(+) ANTIPORTER SUBUNIT E1"/>
    <property type="match status" value="1"/>
</dbReference>
<dbReference type="OrthoDB" id="3556991at2"/>
<evidence type="ECO:0000256" key="2">
    <source>
        <dbReference type="ARBA" id="ARBA00006228"/>
    </source>
</evidence>
<reference evidence="8 9" key="1">
    <citation type="submission" date="2017-02" db="EMBL/GenBank/DDBJ databases">
        <authorList>
            <person name="Peterson S.W."/>
        </authorList>
    </citation>
    <scope>NUCLEOTIDE SEQUENCE [LARGE SCALE GENOMIC DNA]</scope>
    <source>
        <strain evidence="8 9">LMG 22410</strain>
    </source>
</reference>